<evidence type="ECO:0000256" key="5">
    <source>
        <dbReference type="ARBA" id="ARBA00023004"/>
    </source>
</evidence>
<keyword evidence="6" id="KW-0206">Cytoskeleton</keyword>
<evidence type="ECO:0000313" key="12">
    <source>
        <dbReference type="Proteomes" id="UP000241769"/>
    </source>
</evidence>
<keyword evidence="5" id="KW-0408">Iron</keyword>
<dbReference type="Gene3D" id="3.10.120.10">
    <property type="entry name" value="Cytochrome b5-like heme/steroid binding domain"/>
    <property type="match status" value="1"/>
</dbReference>
<gene>
    <name evidence="11" type="ORF">PROFUN_00254</name>
</gene>
<evidence type="ECO:0000256" key="7">
    <source>
        <dbReference type="ARBA" id="ARBA00023273"/>
    </source>
</evidence>
<dbReference type="InParanoid" id="A0A2P6NXW2"/>
<dbReference type="STRING" id="1890364.A0A2P6NXW2"/>
<dbReference type="InterPro" id="IPR029071">
    <property type="entry name" value="Ubiquitin-like_domsf"/>
</dbReference>
<dbReference type="GO" id="GO:0005930">
    <property type="term" value="C:axoneme"/>
    <property type="evidence" value="ECO:0007669"/>
    <property type="project" value="UniProtKB-SubCell"/>
</dbReference>
<dbReference type="InterPro" id="IPR052320">
    <property type="entry name" value="Cytochrome_b5_domain"/>
</dbReference>
<feature type="domain" description="Cytochrome b5 heme-binding" evidence="10">
    <location>
        <begin position="14"/>
        <end position="71"/>
    </location>
</feature>
<evidence type="ECO:0000313" key="11">
    <source>
        <dbReference type="EMBL" id="PRP88786.1"/>
    </source>
</evidence>
<dbReference type="CDD" id="cd17039">
    <property type="entry name" value="Ubl_ubiquitin_like"/>
    <property type="match status" value="1"/>
</dbReference>
<proteinExistence type="predicted"/>
<dbReference type="OrthoDB" id="260091at2759"/>
<dbReference type="PROSITE" id="PS50255">
    <property type="entry name" value="CYTOCHROME_B5_2"/>
    <property type="match status" value="1"/>
</dbReference>
<dbReference type="PANTHER" id="PTHR21281:SF0">
    <property type="entry name" value="CYTOCHROME B5 DOMAIN-CONTAINING PROTEIN 1"/>
    <property type="match status" value="1"/>
</dbReference>
<keyword evidence="12" id="KW-1185">Reference proteome</keyword>
<keyword evidence="7" id="KW-0966">Cell projection</keyword>
<dbReference type="InterPro" id="IPR001199">
    <property type="entry name" value="Cyt_B5-like_heme/steroid-bd"/>
</dbReference>
<sequence>MDGEEIEIEEAPLRRYYTPAEVSIHNHEQDCWASWLGKVYNLTSLIAQFEEVNAVKPLISAAGRDISDWFEPDGELKTMIDSETGLRVPSIEVFANGCVHVPPPYPTSNWRNDFGPPWWKDSTYCIGSLSNKTRMIRVINTLSNQEHVLEVCSEETINEVMARYTKFNKHADQYIWKRLGKPLEMDKTLEENGIADQDVTFDQLDLPHSTYYPALHIYFNNYQVPKT</sequence>
<evidence type="ECO:0000256" key="1">
    <source>
        <dbReference type="ARBA" id="ARBA00004430"/>
    </source>
</evidence>
<keyword evidence="2" id="KW-0963">Cytoplasm</keyword>
<dbReference type="GO" id="GO:0046872">
    <property type="term" value="F:metal ion binding"/>
    <property type="evidence" value="ECO:0007669"/>
    <property type="project" value="UniProtKB-KW"/>
</dbReference>
<evidence type="ECO:0000259" key="10">
    <source>
        <dbReference type="PROSITE" id="PS50255"/>
    </source>
</evidence>
<evidence type="ECO:0000256" key="3">
    <source>
        <dbReference type="ARBA" id="ARBA00022617"/>
    </source>
</evidence>
<evidence type="ECO:0000256" key="9">
    <source>
        <dbReference type="ARBA" id="ARBA00046139"/>
    </source>
</evidence>
<dbReference type="Proteomes" id="UP000241769">
    <property type="component" value="Unassembled WGS sequence"/>
</dbReference>
<dbReference type="SMART" id="SM01117">
    <property type="entry name" value="Cyt-b5"/>
    <property type="match status" value="1"/>
</dbReference>
<comment type="subcellular location">
    <subcellularLocation>
        <location evidence="1">Cytoplasm</location>
        <location evidence="1">Cytoskeleton</location>
        <location evidence="1">Cilium axoneme</location>
    </subcellularLocation>
</comment>
<dbReference type="EMBL" id="MDYQ01000007">
    <property type="protein sequence ID" value="PRP88786.1"/>
    <property type="molecule type" value="Genomic_DNA"/>
</dbReference>
<protein>
    <recommendedName>
        <fullName evidence="8">Cytochrome b5 domain-containing protein 1</fullName>
    </recommendedName>
</protein>
<dbReference type="Pfam" id="PF00173">
    <property type="entry name" value="Cyt-b5"/>
    <property type="match status" value="1"/>
</dbReference>
<name>A0A2P6NXW2_9EUKA</name>
<comment type="caution">
    <text evidence="11">The sequence shown here is derived from an EMBL/GenBank/DDBJ whole genome shotgun (WGS) entry which is preliminary data.</text>
</comment>
<evidence type="ECO:0000256" key="8">
    <source>
        <dbReference type="ARBA" id="ARBA00040649"/>
    </source>
</evidence>
<evidence type="ECO:0000256" key="6">
    <source>
        <dbReference type="ARBA" id="ARBA00023212"/>
    </source>
</evidence>
<dbReference type="AlphaFoldDB" id="A0A2P6NXW2"/>
<accession>A0A2P6NXW2</accession>
<evidence type="ECO:0000256" key="4">
    <source>
        <dbReference type="ARBA" id="ARBA00022723"/>
    </source>
</evidence>
<comment type="function">
    <text evidence="9">Radial spoke stalk protein that binds heme under oxidizing conditions. Required for the coordinated beating of multiple cilia maybe by functioning in a redox signaling pathway.</text>
</comment>
<dbReference type="InterPro" id="IPR036400">
    <property type="entry name" value="Cyt_B5-like_heme/steroid_sf"/>
</dbReference>
<keyword evidence="3" id="KW-0349">Heme</keyword>
<evidence type="ECO:0000256" key="2">
    <source>
        <dbReference type="ARBA" id="ARBA00022490"/>
    </source>
</evidence>
<reference evidence="11 12" key="1">
    <citation type="journal article" date="2018" name="Genome Biol. Evol.">
        <title>Multiple Roots of Fruiting Body Formation in Amoebozoa.</title>
        <authorList>
            <person name="Hillmann F."/>
            <person name="Forbes G."/>
            <person name="Novohradska S."/>
            <person name="Ferling I."/>
            <person name="Riege K."/>
            <person name="Groth M."/>
            <person name="Westermann M."/>
            <person name="Marz M."/>
            <person name="Spaller T."/>
            <person name="Winckler T."/>
            <person name="Schaap P."/>
            <person name="Glockner G."/>
        </authorList>
    </citation>
    <scope>NUCLEOTIDE SEQUENCE [LARGE SCALE GENOMIC DNA]</scope>
    <source>
        <strain evidence="11 12">Jena</strain>
    </source>
</reference>
<dbReference type="SUPFAM" id="SSF55856">
    <property type="entry name" value="Cytochrome b5-like heme/steroid binding domain"/>
    <property type="match status" value="1"/>
</dbReference>
<dbReference type="PANTHER" id="PTHR21281">
    <property type="entry name" value="CYTOCHROME B5 DOMAIN-CONTAINING PROTEIN 1"/>
    <property type="match status" value="1"/>
</dbReference>
<dbReference type="SUPFAM" id="SSF54236">
    <property type="entry name" value="Ubiquitin-like"/>
    <property type="match status" value="1"/>
</dbReference>
<organism evidence="11 12">
    <name type="scientific">Planoprotostelium fungivorum</name>
    <dbReference type="NCBI Taxonomy" id="1890364"/>
    <lineage>
        <taxon>Eukaryota</taxon>
        <taxon>Amoebozoa</taxon>
        <taxon>Evosea</taxon>
        <taxon>Variosea</taxon>
        <taxon>Cavosteliida</taxon>
        <taxon>Cavosteliaceae</taxon>
        <taxon>Planoprotostelium</taxon>
    </lineage>
</organism>
<keyword evidence="4" id="KW-0479">Metal-binding</keyword>